<protein>
    <submittedName>
        <fullName evidence="2">Uncharacterized protein</fullName>
    </submittedName>
</protein>
<evidence type="ECO:0000313" key="2">
    <source>
        <dbReference type="EMBL" id="KAF4342822.1"/>
    </source>
</evidence>
<gene>
    <name evidence="2" type="ORF">FBEOM_3231</name>
</gene>
<comment type="caution">
    <text evidence="2">The sequence shown here is derived from an EMBL/GenBank/DDBJ whole genome shotgun (WGS) entry which is preliminary data.</text>
</comment>
<dbReference type="Proteomes" id="UP000730481">
    <property type="component" value="Unassembled WGS sequence"/>
</dbReference>
<dbReference type="AlphaFoldDB" id="A0A9P5DZ85"/>
<keyword evidence="3" id="KW-1185">Reference proteome</keyword>
<reference evidence="2" key="2">
    <citation type="submission" date="2020-02" db="EMBL/GenBank/DDBJ databases">
        <title>Identification and distribution of gene clusters putatively required for synthesis of sphingolipid metabolism inhibitors in phylogenetically diverse species of the filamentous fungus Fusarium.</title>
        <authorList>
            <person name="Kim H.-S."/>
            <person name="Busman M."/>
            <person name="Brown D.W."/>
            <person name="Divon H."/>
            <person name="Uhlig S."/>
            <person name="Proctor R.H."/>
        </authorList>
    </citation>
    <scope>NUCLEOTIDE SEQUENCE</scope>
    <source>
        <strain evidence="2">NRRL 25174</strain>
    </source>
</reference>
<accession>A0A9P5DZ85</accession>
<proteinExistence type="predicted"/>
<evidence type="ECO:0000313" key="3">
    <source>
        <dbReference type="Proteomes" id="UP000730481"/>
    </source>
</evidence>
<sequence length="177" mass="20468">MCRKHKNYHEGSEFWSTEGEADPSDVVCIAVGHESFGREFWLMVKDCEIIEDFVRAFMLSSVPVEAFFDNLKEQYRSLKPIPGRRRITIEAEKVPETNKRITKEEVNVPTDEWGTDLDIQYIRQIYRDHGWPESFDLDQASKAINDWLEPLGGGDSGGPRGLAWPTSPTDWDESRWT</sequence>
<organism evidence="2 3">
    <name type="scientific">Fusarium beomiforme</name>
    <dbReference type="NCBI Taxonomy" id="44412"/>
    <lineage>
        <taxon>Eukaryota</taxon>
        <taxon>Fungi</taxon>
        <taxon>Dikarya</taxon>
        <taxon>Ascomycota</taxon>
        <taxon>Pezizomycotina</taxon>
        <taxon>Sordariomycetes</taxon>
        <taxon>Hypocreomycetidae</taxon>
        <taxon>Hypocreales</taxon>
        <taxon>Nectriaceae</taxon>
        <taxon>Fusarium</taxon>
        <taxon>Fusarium burgessii species complex</taxon>
    </lineage>
</organism>
<reference evidence="2" key="1">
    <citation type="journal article" date="2017" name="Mycologia">
        <title>Fusarium algeriense, sp. nov., a novel toxigenic crown rot pathogen of durum wheat from Algeria is nested in the Fusarium burgessii species complex.</title>
        <authorList>
            <person name="Laraba I."/>
            <person name="Keddad A."/>
            <person name="Boureghda H."/>
            <person name="Abdallah N."/>
            <person name="Vaughan M.M."/>
            <person name="Proctor R.H."/>
            <person name="Busman M."/>
            <person name="O'Donnell K."/>
        </authorList>
    </citation>
    <scope>NUCLEOTIDE SEQUENCE</scope>
    <source>
        <strain evidence="2">NRRL 25174</strain>
    </source>
</reference>
<feature type="compositionally biased region" description="Gly residues" evidence="1">
    <location>
        <begin position="151"/>
        <end position="160"/>
    </location>
</feature>
<feature type="region of interest" description="Disordered" evidence="1">
    <location>
        <begin position="148"/>
        <end position="177"/>
    </location>
</feature>
<evidence type="ECO:0000256" key="1">
    <source>
        <dbReference type="SAM" id="MobiDB-lite"/>
    </source>
</evidence>
<name>A0A9P5DZ85_9HYPO</name>
<dbReference type="OrthoDB" id="5343383at2759"/>
<dbReference type="EMBL" id="PVQB02000119">
    <property type="protein sequence ID" value="KAF4342822.1"/>
    <property type="molecule type" value="Genomic_DNA"/>
</dbReference>